<organism evidence="2 3">
    <name type="scientific">Moraxella macacae 0408225</name>
    <dbReference type="NCBI Taxonomy" id="1230338"/>
    <lineage>
        <taxon>Bacteria</taxon>
        <taxon>Pseudomonadati</taxon>
        <taxon>Pseudomonadota</taxon>
        <taxon>Gammaproteobacteria</taxon>
        <taxon>Moraxellales</taxon>
        <taxon>Moraxellaceae</taxon>
        <taxon>Moraxella</taxon>
    </lineage>
</organism>
<comment type="caution">
    <text evidence="2">The sequence shown here is derived from an EMBL/GenBank/DDBJ whole genome shotgun (WGS) entry which is preliminary data.</text>
</comment>
<proteinExistence type="predicted"/>
<keyword evidence="1" id="KW-0472">Membrane</keyword>
<dbReference type="Proteomes" id="UP000023795">
    <property type="component" value="Unassembled WGS sequence"/>
</dbReference>
<feature type="transmembrane region" description="Helical" evidence="1">
    <location>
        <begin position="21"/>
        <end position="41"/>
    </location>
</feature>
<dbReference type="AlphaFoldDB" id="L2F7E6"/>
<accession>L2F7E6</accession>
<evidence type="ECO:0000256" key="1">
    <source>
        <dbReference type="SAM" id="Phobius"/>
    </source>
</evidence>
<dbReference type="STRING" id="1230338.MOMA_07476"/>
<sequence length="68" mass="8043">MVSCIQQLNRQKLTFYERLGKLCLAFFAVYPPIIYSIIQLFNYSILPGFSFLKLQLFKTAQINKRFLC</sequence>
<dbReference type="EMBL" id="ANIN01000002">
    <property type="protein sequence ID" value="ELA08383.1"/>
    <property type="molecule type" value="Genomic_DNA"/>
</dbReference>
<evidence type="ECO:0000313" key="3">
    <source>
        <dbReference type="Proteomes" id="UP000023795"/>
    </source>
</evidence>
<gene>
    <name evidence="2" type="ORF">MOMA_07476</name>
</gene>
<keyword evidence="3" id="KW-1185">Reference proteome</keyword>
<evidence type="ECO:0000313" key="2">
    <source>
        <dbReference type="EMBL" id="ELA08383.1"/>
    </source>
</evidence>
<protein>
    <submittedName>
        <fullName evidence="2">Uncharacterized protein</fullName>
    </submittedName>
</protein>
<reference evidence="2 3" key="1">
    <citation type="journal article" date="2013" name="Genome Announc.">
        <title>Genome Sequence of Moraxella macacae 0408225, a Novel Bacterial Species Isolated from a Cynomolgus Macaque with Epistaxis.</title>
        <authorList>
            <person name="Ladner J.T."/>
            <person name="Whitehouse C.A."/>
            <person name="Koroleva G.I."/>
            <person name="Palacios G.F."/>
        </authorList>
    </citation>
    <scope>NUCLEOTIDE SEQUENCE [LARGE SCALE GENOMIC DNA]</scope>
    <source>
        <strain evidence="2 3">0408225</strain>
    </source>
</reference>
<name>L2F7E6_9GAMM</name>
<keyword evidence="1" id="KW-0812">Transmembrane</keyword>
<keyword evidence="1" id="KW-1133">Transmembrane helix</keyword>